<dbReference type="Gene3D" id="2.40.160.20">
    <property type="match status" value="1"/>
</dbReference>
<sequence length="178" mass="18314">MKRLIASLAVAPLVFLPAAAQAGELLDEFRIGGSGILDSDSSGDKGFVGSAEVFLAPFESTHSGVAKVLLEPRVQLGVSGGSSGTDQVYTGLNWHLPLGETFFAEAGFGGTVHNGNLASGEGPLLGCRFLFREHVAFGMKVTDTVSVMATADHSSHANLCDGPNDGITHAGLAIGVKF</sequence>
<evidence type="ECO:0000256" key="1">
    <source>
        <dbReference type="SAM" id="SignalP"/>
    </source>
</evidence>
<dbReference type="EMBL" id="CP132303">
    <property type="protein sequence ID" value="WLS00011.1"/>
    <property type="molecule type" value="Genomic_DNA"/>
</dbReference>
<reference evidence="2 3" key="1">
    <citation type="submission" date="2023-08" db="EMBL/GenBank/DDBJ databases">
        <title>Pathogen: clinical or host-associated sample.</title>
        <authorList>
            <person name="Hergert J."/>
            <person name="Casey R."/>
            <person name="Wagner J."/>
            <person name="Young E.L."/>
            <person name="Oakeson K.F."/>
        </authorList>
    </citation>
    <scope>NUCLEOTIDE SEQUENCE [LARGE SCALE GENOMIC DNA]</scope>
    <source>
        <strain evidence="2 3">1760953</strain>
        <plasmid evidence="2 3">unnamed1</plasmid>
    </source>
</reference>
<dbReference type="Pfam" id="PF09411">
    <property type="entry name" value="PagL"/>
    <property type="match status" value="1"/>
</dbReference>
<protein>
    <submittedName>
        <fullName evidence="2">Acyloxyacyl hydrolase</fullName>
    </submittedName>
</protein>
<keyword evidence="3" id="KW-1185">Reference proteome</keyword>
<accession>A0AA50CQ14</accession>
<dbReference type="RefSeq" id="WP_306039409.1">
    <property type="nucleotide sequence ID" value="NZ_CP132303.1"/>
</dbReference>
<dbReference type="InterPro" id="IPR018550">
    <property type="entry name" value="Lipid-A_deacylase-rel"/>
</dbReference>
<gene>
    <name evidence="2" type="ORF">Q9313_18160</name>
</gene>
<dbReference type="GO" id="GO:0016787">
    <property type="term" value="F:hydrolase activity"/>
    <property type="evidence" value="ECO:0007669"/>
    <property type="project" value="UniProtKB-KW"/>
</dbReference>
<proteinExistence type="predicted"/>
<name>A0AA50CQ14_9HYPH</name>
<feature type="chain" id="PRO_5041384274" evidence="1">
    <location>
        <begin position="23"/>
        <end position="178"/>
    </location>
</feature>
<organism evidence="2 3">
    <name type="scientific">Shinella sumterensis</name>
    <dbReference type="NCBI Taxonomy" id="1967501"/>
    <lineage>
        <taxon>Bacteria</taxon>
        <taxon>Pseudomonadati</taxon>
        <taxon>Pseudomonadota</taxon>
        <taxon>Alphaproteobacteria</taxon>
        <taxon>Hyphomicrobiales</taxon>
        <taxon>Rhizobiaceae</taxon>
        <taxon>Shinella</taxon>
    </lineage>
</organism>
<dbReference type="AlphaFoldDB" id="A0AA50CQ14"/>
<keyword evidence="2" id="KW-0378">Hydrolase</keyword>
<dbReference type="Proteomes" id="UP001234585">
    <property type="component" value="Plasmid unnamed1"/>
</dbReference>
<keyword evidence="1" id="KW-0732">Signal</keyword>
<keyword evidence="2" id="KW-0614">Plasmid</keyword>
<geneLocation type="plasmid" evidence="2 3">
    <name>unnamed1</name>
</geneLocation>
<feature type="signal peptide" evidence="1">
    <location>
        <begin position="1"/>
        <end position="22"/>
    </location>
</feature>
<evidence type="ECO:0000313" key="3">
    <source>
        <dbReference type="Proteomes" id="UP001234585"/>
    </source>
</evidence>
<evidence type="ECO:0000313" key="2">
    <source>
        <dbReference type="EMBL" id="WLS00011.1"/>
    </source>
</evidence>